<dbReference type="Pfam" id="PF24234">
    <property type="entry name" value="KH_BICC1_1st"/>
    <property type="match status" value="1"/>
</dbReference>
<dbReference type="PROSITE" id="PS50084">
    <property type="entry name" value="KH_TYPE_1"/>
    <property type="match status" value="2"/>
</dbReference>
<dbReference type="Pfam" id="PF00013">
    <property type="entry name" value="KH_1"/>
    <property type="match status" value="2"/>
</dbReference>
<sequence length="439" mass="49061">METHTSVFWPKRLKIGAKAKKDPHVRIYGRKEDVKYAKEKIMAVLDSRGSRITMKLDVSYTDHSHIIGRGGLTIKKVMEETGCHVHFPDSNRSVNAEKSNQVSIAGSLLGLERARYRVRELTPLIFCFEYPLMGSTPNANSPFVQIIQEAYNVQVMFRNRPKLQPTLVMVKGCEKDVERVKEATTKLIEHMCGSLANQTSVIMMMEISPQHHPIMEGPNAINLKTIMAQTGAQIVFPEANDPIIPVLKKSSVTVSGNIDSVYLARQMLVGSLPISIIFEMDPDSGRLNPNYLNELMAALDVHIMVKKKTNQNICSIMVRGYERNGTNIYKAQRAIFGSNEQPVIASIPSTYHIGVEVASFLSNIHLANAMMCNNNVANIKNNNLSPLMNPQQPLNNAPEIPMNMTQTLTHLLEAAQSQLNAQQLMQMPVMPNDRAFLLL</sequence>
<dbReference type="RefSeq" id="XP_017300278.1">
    <property type="nucleotide sequence ID" value="XM_017444789.1"/>
</dbReference>
<dbReference type="PaxDb" id="121845-A0A1S4EDP7"/>
<dbReference type="InterPro" id="IPR004087">
    <property type="entry name" value="KH_dom"/>
</dbReference>
<dbReference type="AlphaFoldDB" id="A0A1S4EDP7"/>
<evidence type="ECO:0000259" key="3">
    <source>
        <dbReference type="SMART" id="SM00322"/>
    </source>
</evidence>
<dbReference type="SUPFAM" id="SSF54791">
    <property type="entry name" value="Eukaryotic type KH-domain (KH-domain type I)"/>
    <property type="match status" value="2"/>
</dbReference>
<dbReference type="SMART" id="SM00322">
    <property type="entry name" value="KH"/>
    <property type="match status" value="2"/>
</dbReference>
<keyword evidence="1" id="KW-0677">Repeat</keyword>
<organism evidence="4 5">
    <name type="scientific">Diaphorina citri</name>
    <name type="common">Asian citrus psyllid</name>
    <dbReference type="NCBI Taxonomy" id="121845"/>
    <lineage>
        <taxon>Eukaryota</taxon>
        <taxon>Metazoa</taxon>
        <taxon>Ecdysozoa</taxon>
        <taxon>Arthropoda</taxon>
        <taxon>Hexapoda</taxon>
        <taxon>Insecta</taxon>
        <taxon>Pterygota</taxon>
        <taxon>Neoptera</taxon>
        <taxon>Paraneoptera</taxon>
        <taxon>Hemiptera</taxon>
        <taxon>Sternorrhyncha</taxon>
        <taxon>Psylloidea</taxon>
        <taxon>Psyllidae</taxon>
        <taxon>Diaphorininae</taxon>
        <taxon>Diaphorina</taxon>
    </lineage>
</organism>
<dbReference type="Gene3D" id="3.30.310.270">
    <property type="match status" value="2"/>
</dbReference>
<dbReference type="Pfam" id="PF22985">
    <property type="entry name" value="KH_BICC1"/>
    <property type="match status" value="2"/>
</dbReference>
<evidence type="ECO:0000256" key="2">
    <source>
        <dbReference type="PROSITE-ProRule" id="PRU00117"/>
    </source>
</evidence>
<dbReference type="InterPro" id="IPR004088">
    <property type="entry name" value="KH_dom_type_1"/>
</dbReference>
<dbReference type="InterPro" id="IPR047554">
    <property type="entry name" value="BICC1_KH-I_rpt2"/>
</dbReference>
<keyword evidence="4" id="KW-1185">Reference proteome</keyword>
<evidence type="ECO:0000256" key="1">
    <source>
        <dbReference type="ARBA" id="ARBA00022737"/>
    </source>
</evidence>
<dbReference type="Proteomes" id="UP000079169">
    <property type="component" value="Unplaced"/>
</dbReference>
<dbReference type="GeneID" id="103510922"/>
<dbReference type="STRING" id="121845.A0A1S4EDP7"/>
<dbReference type="InterPro" id="IPR036612">
    <property type="entry name" value="KH_dom_type_1_sf"/>
</dbReference>
<dbReference type="PANTHER" id="PTHR10627">
    <property type="entry name" value="SCP160"/>
    <property type="match status" value="1"/>
</dbReference>
<feature type="domain" description="K Homology" evidence="3">
    <location>
        <begin position="199"/>
        <end position="273"/>
    </location>
</feature>
<dbReference type="GO" id="GO:0005737">
    <property type="term" value="C:cytoplasm"/>
    <property type="evidence" value="ECO:0007669"/>
    <property type="project" value="TreeGrafter"/>
</dbReference>
<dbReference type="InterPro" id="IPR054727">
    <property type="entry name" value="BICC1_KH"/>
</dbReference>
<evidence type="ECO:0000313" key="4">
    <source>
        <dbReference type="Proteomes" id="UP000079169"/>
    </source>
</evidence>
<dbReference type="CDD" id="cd22421">
    <property type="entry name" value="KH-I_BICC1_rpt2"/>
    <property type="match status" value="1"/>
</dbReference>
<accession>A0A1S4EDP7</accession>
<name>A0A1S4EDP7_DIACI</name>
<reference evidence="5" key="1">
    <citation type="submission" date="2025-08" db="UniProtKB">
        <authorList>
            <consortium name="RefSeq"/>
        </authorList>
    </citation>
    <scope>IDENTIFICATION</scope>
</reference>
<keyword evidence="2" id="KW-0694">RNA-binding</keyword>
<dbReference type="PANTHER" id="PTHR10627:SF69">
    <property type="entry name" value="PROTEIN BICAUDAL C"/>
    <property type="match status" value="1"/>
</dbReference>
<protein>
    <submittedName>
        <fullName evidence="5">Protein bicaudal C homolog 1-A-like</fullName>
    </submittedName>
</protein>
<dbReference type="OMA" id="LANAMMC"/>
<evidence type="ECO:0000313" key="5">
    <source>
        <dbReference type="RefSeq" id="XP_017300278.1"/>
    </source>
</evidence>
<dbReference type="KEGG" id="dci:103510922"/>
<gene>
    <name evidence="5" type="primary">LOC103510922</name>
</gene>
<proteinExistence type="predicted"/>
<feature type="domain" description="K Homology" evidence="3">
    <location>
        <begin position="50"/>
        <end position="123"/>
    </location>
</feature>
<dbReference type="GO" id="GO:0003723">
    <property type="term" value="F:RNA binding"/>
    <property type="evidence" value="ECO:0007669"/>
    <property type="project" value="UniProtKB-UniRule"/>
</dbReference>
<dbReference type="GO" id="GO:0010468">
    <property type="term" value="P:regulation of gene expression"/>
    <property type="evidence" value="ECO:0007669"/>
    <property type="project" value="UniProtKB-ARBA"/>
</dbReference>
<dbReference type="InterPro" id="IPR047549">
    <property type="entry name" value="BICC1_KH-I_rpt1"/>
</dbReference>